<evidence type="ECO:0000259" key="3">
    <source>
        <dbReference type="Pfam" id="PF19040"/>
    </source>
</evidence>
<evidence type="ECO:0000256" key="1">
    <source>
        <dbReference type="SAM" id="Phobius"/>
    </source>
</evidence>
<dbReference type="InterPro" id="IPR002656">
    <property type="entry name" value="Acyl_transf_3_dom"/>
</dbReference>
<dbReference type="RefSeq" id="WP_064965201.1">
    <property type="nucleotide sequence ID" value="NZ_CP097791.1"/>
</dbReference>
<feature type="transmembrane region" description="Helical" evidence="1">
    <location>
        <begin position="166"/>
        <end position="185"/>
    </location>
</feature>
<proteinExistence type="predicted"/>
<feature type="transmembrane region" description="Helical" evidence="1">
    <location>
        <begin position="191"/>
        <end position="210"/>
    </location>
</feature>
<dbReference type="PANTHER" id="PTHR23028:SF53">
    <property type="entry name" value="ACYL_TRANSF_3 DOMAIN-CONTAINING PROTEIN"/>
    <property type="match status" value="1"/>
</dbReference>
<dbReference type="GO" id="GO:0009103">
    <property type="term" value="P:lipopolysaccharide biosynthetic process"/>
    <property type="evidence" value="ECO:0007669"/>
    <property type="project" value="TreeGrafter"/>
</dbReference>
<feature type="transmembrane region" description="Helical" evidence="1">
    <location>
        <begin position="243"/>
        <end position="262"/>
    </location>
</feature>
<keyword evidence="1" id="KW-0812">Transmembrane</keyword>
<feature type="domain" description="Acyltransferase 3" evidence="2">
    <location>
        <begin position="8"/>
        <end position="324"/>
    </location>
</feature>
<dbReference type="InterPro" id="IPR050879">
    <property type="entry name" value="Acyltransferase_3"/>
</dbReference>
<feature type="domain" description="SGNH" evidence="3">
    <location>
        <begin position="381"/>
        <end position="609"/>
    </location>
</feature>
<dbReference type="AlphaFoldDB" id="H8ZRZ6"/>
<name>H8ZRZ6_PASMD</name>
<keyword evidence="1" id="KW-1133">Transmembrane helix</keyword>
<keyword evidence="1" id="KW-0472">Membrane</keyword>
<evidence type="ECO:0000313" key="4">
    <source>
        <dbReference type="EMBL" id="AFC34902.1"/>
    </source>
</evidence>
<evidence type="ECO:0000259" key="2">
    <source>
        <dbReference type="Pfam" id="PF01757"/>
    </source>
</evidence>
<dbReference type="InterPro" id="IPR043968">
    <property type="entry name" value="SGNH"/>
</dbReference>
<dbReference type="Pfam" id="PF19040">
    <property type="entry name" value="SGNH"/>
    <property type="match status" value="1"/>
</dbReference>
<feature type="transmembrane region" description="Helical" evidence="1">
    <location>
        <begin position="338"/>
        <end position="356"/>
    </location>
</feature>
<reference evidence="4" key="1">
    <citation type="journal article" date="2012" name="Glycobiology">
        <title>Characterization of the lipopolysaccharide from Pasteurella multocida Heddleston serovar 9: Identification of a proposed bi-functional dTDP-3-acetamido-3,6-dideoxy-alpha-D-glucose biosynthesis enzyme.</title>
        <authorList>
            <person name="Harper M."/>
            <person name="St Michael F."/>
            <person name="Vinogradov E."/>
            <person name="John M."/>
            <person name="Boyce J.D."/>
            <person name="Adler B."/>
            <person name="Cox A.D."/>
        </authorList>
    </citation>
    <scope>NUCLEOTIDE SEQUENCE</scope>
    <source>
        <strain evidence="4">P2095</strain>
    </source>
</reference>
<feature type="transmembrane region" description="Helical" evidence="1">
    <location>
        <begin position="217"/>
        <end position="237"/>
    </location>
</feature>
<feature type="transmembrane region" description="Helical" evidence="1">
    <location>
        <begin position="274"/>
        <end position="300"/>
    </location>
</feature>
<feature type="transmembrane region" description="Helical" evidence="1">
    <location>
        <begin position="137"/>
        <end position="159"/>
    </location>
</feature>
<feature type="transmembrane region" description="Helical" evidence="1">
    <location>
        <begin position="33"/>
        <end position="54"/>
    </location>
</feature>
<dbReference type="GO" id="GO:0016020">
    <property type="term" value="C:membrane"/>
    <property type="evidence" value="ECO:0007669"/>
    <property type="project" value="TreeGrafter"/>
</dbReference>
<dbReference type="GO" id="GO:0016747">
    <property type="term" value="F:acyltransferase activity, transferring groups other than amino-acyl groups"/>
    <property type="evidence" value="ECO:0007669"/>
    <property type="project" value="InterPro"/>
</dbReference>
<feature type="transmembrane region" description="Helical" evidence="1">
    <location>
        <begin position="12"/>
        <end position="27"/>
    </location>
</feature>
<dbReference type="Pfam" id="PF01757">
    <property type="entry name" value="Acyl_transf_3"/>
    <property type="match status" value="1"/>
</dbReference>
<accession>H8ZRZ6</accession>
<organism evidence="4">
    <name type="scientific">Pasteurella multocida</name>
    <dbReference type="NCBI Taxonomy" id="747"/>
    <lineage>
        <taxon>Bacteria</taxon>
        <taxon>Pseudomonadati</taxon>
        <taxon>Pseudomonadota</taxon>
        <taxon>Gammaproteobacteria</taxon>
        <taxon>Pasteurellales</taxon>
        <taxon>Pasteurellaceae</taxon>
        <taxon>Pasteurella</taxon>
    </lineage>
</organism>
<feature type="transmembrane region" description="Helical" evidence="1">
    <location>
        <begin position="306"/>
        <end position="326"/>
    </location>
</feature>
<protein>
    <submittedName>
        <fullName evidence="4">LatA</fullName>
    </submittedName>
</protein>
<dbReference type="EMBL" id="JN571483">
    <property type="protein sequence ID" value="AFC34902.1"/>
    <property type="molecule type" value="Genomic_DNA"/>
</dbReference>
<sequence length="622" mass="72661">MQMIKYRADIDGLRAVAVLSVIVYHLNPSWLPGGFLGVDIFFVISGYLITKIIYLEIANGNFSFIEFYKRRAKRILPVFSFVIFCSFILATLLFTNDDYYNYLRSAKSAFLFYANIYFGKNFDYFDISSLEKPLLHIWYLSVEEQFYFIFPIVLISLVRNISKDKIHFFILFLIGASIVFKYYPVSKYDAYYLPHLRFYELLIGSLIVFLKPRRLNNVFHIFLFGIVVSAFFLPKGMLIGDGYIERIVVCSSIATLILTPSNQSIVTKLLSIKFLVFIGLLSYSLYLWHWTLLSFIRYVYIDPVDVLLYFIVLLFLLSYFSYVFIETPVRKKNISHKVFLYGMLCYFLLPISIELIRKVEKNTPKDELQEPYYTWDTSNTCYFHEMQINQSIEKECTKGDTSSSIKILALGDSHMTQYAELIDIVGRKEGWSADVISSPSCPFNVNFRVSEKDHRFPACNLFIEHAKRVLDNYDVIILAARWGAYIGNDEYKKDKLLENLKETLDFLQDKQKIVYLLEDNRDVGISPIRFSKLKTLGIYSELNDVSAITYDELGNKKVKELSASYANVYWIDSIVKHIPQSLIIDNKYIYWDSNHLSPYGSRKIAERFIEADTLLLKQHRQE</sequence>
<feature type="transmembrane region" description="Helical" evidence="1">
    <location>
        <begin position="75"/>
        <end position="94"/>
    </location>
</feature>
<dbReference type="PANTHER" id="PTHR23028">
    <property type="entry name" value="ACETYLTRANSFERASE"/>
    <property type="match status" value="1"/>
</dbReference>
<gene>
    <name evidence="4" type="primary">latA</name>
</gene>